<evidence type="ECO:0000313" key="3">
    <source>
        <dbReference type="WBParaSite" id="PgR099_g024_t01"/>
    </source>
</evidence>
<feature type="compositionally biased region" description="Polar residues" evidence="1">
    <location>
        <begin position="35"/>
        <end position="55"/>
    </location>
</feature>
<dbReference type="WBParaSite" id="PgR099_g024_t01">
    <property type="protein sequence ID" value="PgR099_g024_t01"/>
    <property type="gene ID" value="PgR099_g024"/>
</dbReference>
<feature type="region of interest" description="Disordered" evidence="1">
    <location>
        <begin position="20"/>
        <end position="62"/>
    </location>
</feature>
<evidence type="ECO:0000256" key="1">
    <source>
        <dbReference type="SAM" id="MobiDB-lite"/>
    </source>
</evidence>
<reference evidence="3" key="1">
    <citation type="submission" date="2022-11" db="UniProtKB">
        <authorList>
            <consortium name="WormBaseParasite"/>
        </authorList>
    </citation>
    <scope>IDENTIFICATION</scope>
</reference>
<dbReference type="Proteomes" id="UP000887569">
    <property type="component" value="Unplaced"/>
</dbReference>
<feature type="compositionally biased region" description="Polar residues" evidence="1">
    <location>
        <begin position="678"/>
        <end position="700"/>
    </location>
</feature>
<feature type="compositionally biased region" description="Basic and acidic residues" evidence="1">
    <location>
        <begin position="820"/>
        <end position="829"/>
    </location>
</feature>
<feature type="region of interest" description="Disordered" evidence="1">
    <location>
        <begin position="580"/>
        <end position="607"/>
    </location>
</feature>
<evidence type="ECO:0000313" key="2">
    <source>
        <dbReference type="Proteomes" id="UP000887569"/>
    </source>
</evidence>
<accession>A0A915C949</accession>
<feature type="region of interest" description="Disordered" evidence="1">
    <location>
        <begin position="636"/>
        <end position="761"/>
    </location>
</feature>
<dbReference type="AlphaFoldDB" id="A0A915C949"/>
<proteinExistence type="predicted"/>
<protein>
    <submittedName>
        <fullName evidence="3">Uncharacterized protein</fullName>
    </submittedName>
</protein>
<feature type="compositionally biased region" description="Polar residues" evidence="1">
    <location>
        <begin position="806"/>
        <end position="819"/>
    </location>
</feature>
<name>A0A915C949_PARUN</name>
<feature type="region of interest" description="Disordered" evidence="1">
    <location>
        <begin position="112"/>
        <end position="142"/>
    </location>
</feature>
<feature type="compositionally biased region" description="Polar residues" evidence="1">
    <location>
        <begin position="715"/>
        <end position="730"/>
    </location>
</feature>
<feature type="compositionally biased region" description="Polar residues" evidence="1">
    <location>
        <begin position="593"/>
        <end position="603"/>
    </location>
</feature>
<feature type="region of interest" description="Disordered" evidence="1">
    <location>
        <begin position="794"/>
        <end position="840"/>
    </location>
</feature>
<keyword evidence="2" id="KW-1185">Reference proteome</keyword>
<feature type="compositionally biased region" description="Low complexity" evidence="1">
    <location>
        <begin position="657"/>
        <end position="668"/>
    </location>
</feature>
<feature type="compositionally biased region" description="Polar residues" evidence="1">
    <location>
        <begin position="831"/>
        <end position="840"/>
    </location>
</feature>
<organism evidence="2 3">
    <name type="scientific">Parascaris univalens</name>
    <name type="common">Nematode worm</name>
    <dbReference type="NCBI Taxonomy" id="6257"/>
    <lineage>
        <taxon>Eukaryota</taxon>
        <taxon>Metazoa</taxon>
        <taxon>Ecdysozoa</taxon>
        <taxon>Nematoda</taxon>
        <taxon>Chromadorea</taxon>
        <taxon>Rhabditida</taxon>
        <taxon>Spirurina</taxon>
        <taxon>Ascaridomorpha</taxon>
        <taxon>Ascaridoidea</taxon>
        <taxon>Ascarididae</taxon>
        <taxon>Parascaris</taxon>
    </lineage>
</organism>
<sequence length="840" mass="88265">NCAVVSFIDSFSMIRSHAHRDDAEAAGGCGRLRTRNNSSESSVHLASVPGSNDGDSLSAKADEGEIQVELADDAGSRTTLRGQILSAAHNNSPAFFNLPPSTHAAHTVSTYLAPSKSESDRNRLSPPSAYLAPGQDAGSTTSTYLAPQQPYRISTEIEPSKISSGSASVYLAPGQGPIGTTSAYLAPQQPYRISTEIEPTKIPSGSASVYLAPSQDTIGTTSTYLAPQQPNRISMEIEPSKISSGSASVYLAPGQGTSNTTSTYLAPQQPYRISTEIEPSKISSGSASVYLAPGQGASSTTSTYLAPQQPNRISTEVEPSKISSGAASVYLAPGQGASRTASTYLAPQQPNRISTEIEPSKISSGSASVYLAPSQGATSTTSVYFVPQKYSRHAAESAVPLTRSDATSVYLAPSQGAEGAKSTYLATQQHAIGNVENSFPADDLRQESGGAIGSKFGSGPKSSYLVPGKGSLTNTDSDFFCLGQRHFNKVSAFPRSLPKQGGPLPLSFHPASTKQLNKDAGLPSISQNDDSSTRTAVNILPISTQATSGAVPTSAPPADVKRQVSNMKHDNLKTPVHRTYNQSTKTCEPRKQPSATKNANSALNCGGDSRTGKAVNIPHNSGQSTSRVVSNTALAAGRKQQVSDPKHVRSVTRKLDSSTASIHLSTSSGTEGNRSRKQSSSIKNATLALSHQDVSSTRNATKILPPPTTVRAKVPSSTNLTGRPKQQANYTDHFHLSAQKDGTSRAPIHPKKKAAASTGNNLVRNVSLQNSGNANVFPNLISKHNAEHLLGKGKANVKKHSKSNHENNPSTKANITTIHAHTDTCDRNKKSPSNSKTVQH</sequence>